<evidence type="ECO:0000313" key="2">
    <source>
        <dbReference type="Proteomes" id="UP000824540"/>
    </source>
</evidence>
<proteinExistence type="predicted"/>
<evidence type="ECO:0000313" key="1">
    <source>
        <dbReference type="EMBL" id="KAG9330413.1"/>
    </source>
</evidence>
<organism evidence="1 2">
    <name type="scientific">Albula glossodonta</name>
    <name type="common">roundjaw bonefish</name>
    <dbReference type="NCBI Taxonomy" id="121402"/>
    <lineage>
        <taxon>Eukaryota</taxon>
        <taxon>Metazoa</taxon>
        <taxon>Chordata</taxon>
        <taxon>Craniata</taxon>
        <taxon>Vertebrata</taxon>
        <taxon>Euteleostomi</taxon>
        <taxon>Actinopterygii</taxon>
        <taxon>Neopterygii</taxon>
        <taxon>Teleostei</taxon>
        <taxon>Albuliformes</taxon>
        <taxon>Albulidae</taxon>
        <taxon>Albula</taxon>
    </lineage>
</organism>
<gene>
    <name evidence="1" type="ORF">JZ751_025427</name>
</gene>
<reference evidence="1" key="1">
    <citation type="thesis" date="2021" institute="BYU ScholarsArchive" country="Provo, UT, USA">
        <title>Applications of and Algorithms for Genome Assembly and Genomic Analyses with an Emphasis on Marine Teleosts.</title>
        <authorList>
            <person name="Pickett B.D."/>
        </authorList>
    </citation>
    <scope>NUCLEOTIDE SEQUENCE</scope>
    <source>
        <strain evidence="1">HI-2016</strain>
    </source>
</reference>
<name>A0A8T2MS12_9TELE</name>
<comment type="caution">
    <text evidence="1">The sequence shown here is derived from an EMBL/GenBank/DDBJ whole genome shotgun (WGS) entry which is preliminary data.</text>
</comment>
<accession>A0A8T2MS12</accession>
<sequence length="179" mass="20396">MSENLHLEVNDSLPYNPHHHLPTMHHWSEIPGERHHNLHAFRPYTQKDFESHQQFFHYPPAEFHEIPIKPPLTKMQGVSPPPALPKFPLSMAPHELNPGRETPHAAHLSATHVGSKKRQCGSCETVASDIAHWTLLEPSTYGENGILSYSFICPPGRYECQESGLRWVCVVGVSLQYHY</sequence>
<dbReference type="Proteomes" id="UP000824540">
    <property type="component" value="Unassembled WGS sequence"/>
</dbReference>
<dbReference type="AlphaFoldDB" id="A0A8T2MS12"/>
<protein>
    <submittedName>
        <fullName evidence="1">Uncharacterized protein</fullName>
    </submittedName>
</protein>
<feature type="non-terminal residue" evidence="1">
    <location>
        <position position="179"/>
    </location>
</feature>
<keyword evidence="2" id="KW-1185">Reference proteome</keyword>
<dbReference type="EMBL" id="JAFBMS010000619">
    <property type="protein sequence ID" value="KAG9330413.1"/>
    <property type="molecule type" value="Genomic_DNA"/>
</dbReference>